<dbReference type="SUPFAM" id="SSF49503">
    <property type="entry name" value="Cupredoxins"/>
    <property type="match status" value="3"/>
</dbReference>
<comment type="caution">
    <text evidence="11">The sequence shown here is derived from an EMBL/GenBank/DDBJ whole genome shotgun (WGS) entry which is preliminary data.</text>
</comment>
<keyword evidence="6" id="KW-0325">Glycoprotein</keyword>
<evidence type="ECO:0000259" key="8">
    <source>
        <dbReference type="Pfam" id="PF00394"/>
    </source>
</evidence>
<dbReference type="PROSITE" id="PS00080">
    <property type="entry name" value="MULTICOPPER_OXIDASE2"/>
    <property type="match status" value="1"/>
</dbReference>
<evidence type="ECO:0000256" key="5">
    <source>
        <dbReference type="ARBA" id="ARBA00023008"/>
    </source>
</evidence>
<dbReference type="InterPro" id="IPR045087">
    <property type="entry name" value="Cu-oxidase_fam"/>
</dbReference>
<dbReference type="GO" id="GO:0005507">
    <property type="term" value="F:copper ion binding"/>
    <property type="evidence" value="ECO:0007669"/>
    <property type="project" value="InterPro"/>
</dbReference>
<keyword evidence="5" id="KW-0186">Copper</keyword>
<evidence type="ECO:0000256" key="7">
    <source>
        <dbReference type="SAM" id="SignalP"/>
    </source>
</evidence>
<feature type="domain" description="Plastocyanin-like" evidence="9">
    <location>
        <begin position="470"/>
        <end position="586"/>
    </location>
</feature>
<evidence type="ECO:0000256" key="6">
    <source>
        <dbReference type="ARBA" id="ARBA00023180"/>
    </source>
</evidence>
<dbReference type="Pfam" id="PF07732">
    <property type="entry name" value="Cu-oxidase_3"/>
    <property type="match status" value="1"/>
</dbReference>
<keyword evidence="2" id="KW-0479">Metal-binding</keyword>
<evidence type="ECO:0000256" key="3">
    <source>
        <dbReference type="ARBA" id="ARBA00022729"/>
    </source>
</evidence>
<dbReference type="PANTHER" id="PTHR11709:SF488">
    <property type="entry name" value="LACCASE-RELATED"/>
    <property type="match status" value="1"/>
</dbReference>
<evidence type="ECO:0000313" key="11">
    <source>
        <dbReference type="EMBL" id="KKZ67547.1"/>
    </source>
</evidence>
<comment type="similarity">
    <text evidence="1">Belongs to the multicopper oxidase family.</text>
</comment>
<evidence type="ECO:0000256" key="2">
    <source>
        <dbReference type="ARBA" id="ARBA00022723"/>
    </source>
</evidence>
<dbReference type="InterPro" id="IPR001117">
    <property type="entry name" value="Cu-oxidase_2nd"/>
</dbReference>
<dbReference type="InterPro" id="IPR011707">
    <property type="entry name" value="Cu-oxidase-like_N"/>
</dbReference>
<evidence type="ECO:0000256" key="4">
    <source>
        <dbReference type="ARBA" id="ARBA00023002"/>
    </source>
</evidence>
<evidence type="ECO:0008006" key="13">
    <source>
        <dbReference type="Google" id="ProtNLM"/>
    </source>
</evidence>
<dbReference type="PROSITE" id="PS00079">
    <property type="entry name" value="MULTICOPPER_OXIDASE1"/>
    <property type="match status" value="1"/>
</dbReference>
<feature type="domain" description="Plastocyanin-like" evidence="10">
    <location>
        <begin position="38"/>
        <end position="151"/>
    </location>
</feature>
<feature type="chain" id="PRO_5002545494" description="L-ascorbate oxidase" evidence="7">
    <location>
        <begin position="22"/>
        <end position="604"/>
    </location>
</feature>
<evidence type="ECO:0000259" key="10">
    <source>
        <dbReference type="Pfam" id="PF07732"/>
    </source>
</evidence>
<accession>A0A0G2IA60</accession>
<dbReference type="GO" id="GO:0016491">
    <property type="term" value="F:oxidoreductase activity"/>
    <property type="evidence" value="ECO:0007669"/>
    <property type="project" value="UniProtKB-KW"/>
</dbReference>
<keyword evidence="4" id="KW-0560">Oxidoreductase</keyword>
<dbReference type="CDD" id="cd13898">
    <property type="entry name" value="CuRO_3_Abr2_like"/>
    <property type="match status" value="1"/>
</dbReference>
<dbReference type="VEuPathDB" id="FungiDB:EMCG_06781"/>
<dbReference type="CDD" id="cd13876">
    <property type="entry name" value="CuRO_2_Abr2_like"/>
    <property type="match status" value="1"/>
</dbReference>
<protein>
    <recommendedName>
        <fullName evidence="13">L-ascorbate oxidase</fullName>
    </recommendedName>
</protein>
<evidence type="ECO:0000313" key="12">
    <source>
        <dbReference type="Proteomes" id="UP000034164"/>
    </source>
</evidence>
<dbReference type="Gene3D" id="2.60.40.420">
    <property type="entry name" value="Cupredoxins - blue copper proteins"/>
    <property type="match status" value="3"/>
</dbReference>
<keyword evidence="3 7" id="KW-0732">Signal</keyword>
<dbReference type="AlphaFoldDB" id="A0A0G2IA60"/>
<dbReference type="PANTHER" id="PTHR11709">
    <property type="entry name" value="MULTI-COPPER OXIDASE"/>
    <property type="match status" value="1"/>
</dbReference>
<dbReference type="Pfam" id="PF00394">
    <property type="entry name" value="Cu-oxidase"/>
    <property type="match status" value="1"/>
</dbReference>
<dbReference type="Pfam" id="PF07731">
    <property type="entry name" value="Cu-oxidase_2"/>
    <property type="match status" value="1"/>
</dbReference>
<feature type="signal peptide" evidence="7">
    <location>
        <begin position="1"/>
        <end position="21"/>
    </location>
</feature>
<dbReference type="OrthoDB" id="2121828at2759"/>
<dbReference type="CDD" id="cd13850">
    <property type="entry name" value="CuRO_1_Abr2_like"/>
    <property type="match status" value="1"/>
</dbReference>
<feature type="domain" description="Plastocyanin-like" evidence="8">
    <location>
        <begin position="179"/>
        <end position="379"/>
    </location>
</feature>
<dbReference type="EMBL" id="LCZI01000234">
    <property type="protein sequence ID" value="KKZ67547.1"/>
    <property type="molecule type" value="Genomic_DNA"/>
</dbReference>
<dbReference type="Proteomes" id="UP000034164">
    <property type="component" value="Unassembled WGS sequence"/>
</dbReference>
<evidence type="ECO:0000256" key="1">
    <source>
        <dbReference type="ARBA" id="ARBA00010609"/>
    </source>
</evidence>
<proteinExistence type="inferred from homology"/>
<evidence type="ECO:0000259" key="9">
    <source>
        <dbReference type="Pfam" id="PF07731"/>
    </source>
</evidence>
<sequence length="604" mass="67027">MLLSLPFFFIWLNCLLPVVSAGECRPRYVNVRHFELELTWGNASPDGIERKVILTNNQFPGPQLNIAEGDEVEIVVKNCLPFETSIHFHGISQHGTPWSDGVPDITQRAIQPGKTFIYRWTAVEYGTYWYHGHAHGHMSDGLFGAIVISPADGRPAPFDKISNSGDELERIRKAVFNPTPIFLSDWHHLTSEEFFRVQVESGIDNFCTDSVLLNGKGSVICKSQDELNKLTRPDQKLLLGNESLTDKGCLPYYLPGVVGDFPIDPKKVPEDLYYNCQPNDGEHEIIAVDPADDWVSLNFISSSTIARFMLSIDEHKMWIYAIDGNYIDPVLVDGAPIPNGSRVSALVKLNKPCKDYTIRAANVEGNQLFSGFATLRYAGQMEGRPTEPSKPSIGYNGLNLTADFVSLDENKITPFPPSKPAAKADTTYKFSLGFAGAAFRWSVSGKAPLNISQGIEPILFDPHGPLAMNRNVTFPTKNGTWVDLVLITGGTFNPPHPIHKHSHKMYVIGKGQGHFPWETVEDAIKEVPQFFNLETPPLVDGFTSPPGTAKDPGWVVARYQVINPGPFLLHCHIQTHFSGGMGIVLLDGYDKLPEVPLQYLKAEF</sequence>
<dbReference type="InterPro" id="IPR033138">
    <property type="entry name" value="Cu_oxidase_CS"/>
</dbReference>
<organism evidence="11 12">
    <name type="scientific">[Emmonsia] crescens</name>
    <dbReference type="NCBI Taxonomy" id="73230"/>
    <lineage>
        <taxon>Eukaryota</taxon>
        <taxon>Fungi</taxon>
        <taxon>Dikarya</taxon>
        <taxon>Ascomycota</taxon>
        <taxon>Pezizomycotina</taxon>
        <taxon>Eurotiomycetes</taxon>
        <taxon>Eurotiomycetidae</taxon>
        <taxon>Onygenales</taxon>
        <taxon>Ajellomycetaceae</taxon>
        <taxon>Emergomyces</taxon>
    </lineage>
</organism>
<reference evidence="12" key="1">
    <citation type="journal article" date="2015" name="PLoS Genet.">
        <title>The dynamic genome and transcriptome of the human fungal pathogen Blastomyces and close relative Emmonsia.</title>
        <authorList>
            <person name="Munoz J.F."/>
            <person name="Gauthier G.M."/>
            <person name="Desjardins C.A."/>
            <person name="Gallo J.E."/>
            <person name="Holder J."/>
            <person name="Sullivan T.D."/>
            <person name="Marty A.J."/>
            <person name="Carmen J.C."/>
            <person name="Chen Z."/>
            <person name="Ding L."/>
            <person name="Gujja S."/>
            <person name="Magrini V."/>
            <person name="Misas E."/>
            <person name="Mitreva M."/>
            <person name="Priest M."/>
            <person name="Saif S."/>
            <person name="Whiston E.A."/>
            <person name="Young S."/>
            <person name="Zeng Q."/>
            <person name="Goldman W.E."/>
            <person name="Mardis E.R."/>
            <person name="Taylor J.W."/>
            <person name="McEwen J.G."/>
            <person name="Clay O.K."/>
            <person name="Klein B.S."/>
            <person name="Cuomo C.A."/>
        </authorList>
    </citation>
    <scope>NUCLEOTIDE SEQUENCE [LARGE SCALE GENOMIC DNA]</scope>
    <source>
        <strain evidence="12">UAMH 3008</strain>
    </source>
</reference>
<dbReference type="FunFam" id="2.60.40.420:FF:000036">
    <property type="entry name" value="L-ascorbate oxidase"/>
    <property type="match status" value="1"/>
</dbReference>
<dbReference type="InterPro" id="IPR002355">
    <property type="entry name" value="Cu_oxidase_Cu_BS"/>
</dbReference>
<gene>
    <name evidence="11" type="ORF">EMCG_06781</name>
</gene>
<dbReference type="InterPro" id="IPR008972">
    <property type="entry name" value="Cupredoxin"/>
</dbReference>
<dbReference type="InterPro" id="IPR011706">
    <property type="entry name" value="Cu-oxidase_C"/>
</dbReference>
<name>A0A0G2IA60_9EURO</name>